<feature type="transmembrane region" description="Helical" evidence="1">
    <location>
        <begin position="410"/>
        <end position="428"/>
    </location>
</feature>
<sequence length="497" mass="54102">MSVSAPSDKLAFQTRSALLATLAVLACLSVFLINGGPLYYFDTGSYIRQGSVALNSLLPPVNETSTTGGTYTADDDGTATGSRSLIYGLIIATFFRADALYAVPVIHLAATLFAVWMLARTAGRSLGGTQNTMLMTAIPLLAAASTSLPFYIAYMMPDIFAPIFLIATAALTAFGQTMRLWELFLISGLALFCIVLHPSHLAITGLMIPFVALTALGRRMPGRWRATVLMVMLLTLAAVERKAFQITVEAQMNKEVVYTPHITARLIVDGPGMDYLKDVCPDASIPTCALYEALSWSDDPYRLTASHIIFERSSRLGSFRLLSPEKQKQVALAQGDFAKAVFLSRPIATSFALAKNGYHQIMRYSITMTIPTDVELTNARTLARLDEAQYDLIQKGNLAWDRGWIETADIVHGMIYAVSFAFIVFILLRPGSVSRDMKLFALFILIGIAVNALVCGGVSQPADRYGARVMWLLPFTAAFLFLVQRSGASRIIAGDPS</sequence>
<dbReference type="Proteomes" id="UP000597886">
    <property type="component" value="Unassembled WGS sequence"/>
</dbReference>
<feature type="transmembrane region" description="Helical" evidence="1">
    <location>
        <begin position="17"/>
        <end position="41"/>
    </location>
</feature>
<feature type="transmembrane region" description="Helical" evidence="1">
    <location>
        <begin position="440"/>
        <end position="459"/>
    </location>
</feature>
<dbReference type="EMBL" id="WVRA01000012">
    <property type="protein sequence ID" value="NOE20704.1"/>
    <property type="molecule type" value="Genomic_DNA"/>
</dbReference>
<evidence type="ECO:0000256" key="1">
    <source>
        <dbReference type="SAM" id="Phobius"/>
    </source>
</evidence>
<protein>
    <submittedName>
        <fullName evidence="2">Uncharacterized protein</fullName>
    </submittedName>
</protein>
<dbReference type="RefSeq" id="WP_171331824.1">
    <property type="nucleotide sequence ID" value="NZ_WVRA01000012.1"/>
</dbReference>
<dbReference type="AlphaFoldDB" id="A0AA90Z4U1"/>
<proteinExistence type="predicted"/>
<feature type="transmembrane region" description="Helical" evidence="1">
    <location>
        <begin position="184"/>
        <end position="212"/>
    </location>
</feature>
<feature type="transmembrane region" description="Helical" evidence="1">
    <location>
        <begin position="99"/>
        <end position="119"/>
    </location>
</feature>
<keyword evidence="1" id="KW-1133">Transmembrane helix</keyword>
<gene>
    <name evidence="2" type="ORF">GS634_21450</name>
</gene>
<name>A0AA90Z4U1_9RHOB</name>
<reference evidence="2" key="1">
    <citation type="submission" date="2019-12" db="EMBL/GenBank/DDBJ databases">
        <title>Ruegeria JWLKs population differentiation of coral mucus and skeleton niches.</title>
        <authorList>
            <person name="Luo D."/>
        </authorList>
    </citation>
    <scope>NUCLEOTIDE SEQUENCE</scope>
    <source>
        <strain evidence="2">HKCCD6181</strain>
    </source>
</reference>
<comment type="caution">
    <text evidence="2">The sequence shown here is derived from an EMBL/GenBank/DDBJ whole genome shotgun (WGS) entry which is preliminary data.</text>
</comment>
<organism evidence="2 3">
    <name type="scientific">Ruegeria atlantica</name>
    <dbReference type="NCBI Taxonomy" id="81569"/>
    <lineage>
        <taxon>Bacteria</taxon>
        <taxon>Pseudomonadati</taxon>
        <taxon>Pseudomonadota</taxon>
        <taxon>Alphaproteobacteria</taxon>
        <taxon>Rhodobacterales</taxon>
        <taxon>Roseobacteraceae</taxon>
        <taxon>Ruegeria</taxon>
    </lineage>
</organism>
<keyword evidence="1" id="KW-0472">Membrane</keyword>
<evidence type="ECO:0000313" key="3">
    <source>
        <dbReference type="Proteomes" id="UP000597886"/>
    </source>
</evidence>
<feature type="transmembrane region" description="Helical" evidence="1">
    <location>
        <begin position="465"/>
        <end position="483"/>
    </location>
</feature>
<feature type="transmembrane region" description="Helical" evidence="1">
    <location>
        <begin position="159"/>
        <end position="178"/>
    </location>
</feature>
<keyword evidence="1" id="KW-0812">Transmembrane</keyword>
<evidence type="ECO:0000313" key="2">
    <source>
        <dbReference type="EMBL" id="NOE20704.1"/>
    </source>
</evidence>
<accession>A0AA90Z4U1</accession>
<feature type="transmembrane region" description="Helical" evidence="1">
    <location>
        <begin position="131"/>
        <end position="152"/>
    </location>
</feature>